<dbReference type="InterPro" id="IPR036179">
    <property type="entry name" value="Ig-like_dom_sf"/>
</dbReference>
<protein>
    <recommendedName>
        <fullName evidence="3">Ig-like domain-containing protein</fullName>
    </recommendedName>
</protein>
<keyword evidence="1" id="KW-0472">Membrane</keyword>
<evidence type="ECO:0000259" key="3">
    <source>
        <dbReference type="PROSITE" id="PS50835"/>
    </source>
</evidence>
<organism evidence="4">
    <name type="scientific">Arion vulgaris</name>
    <dbReference type="NCBI Taxonomy" id="1028688"/>
    <lineage>
        <taxon>Eukaryota</taxon>
        <taxon>Metazoa</taxon>
        <taxon>Spiralia</taxon>
        <taxon>Lophotrochozoa</taxon>
        <taxon>Mollusca</taxon>
        <taxon>Gastropoda</taxon>
        <taxon>Heterobranchia</taxon>
        <taxon>Euthyneura</taxon>
        <taxon>Panpulmonata</taxon>
        <taxon>Eupulmonata</taxon>
        <taxon>Stylommatophora</taxon>
        <taxon>Helicina</taxon>
        <taxon>Arionoidea</taxon>
        <taxon>Arionidae</taxon>
        <taxon>Arion</taxon>
    </lineage>
</organism>
<dbReference type="AlphaFoldDB" id="A0A0B7A588"/>
<feature type="transmembrane region" description="Helical" evidence="1">
    <location>
        <begin position="137"/>
        <end position="157"/>
    </location>
</feature>
<keyword evidence="1" id="KW-0812">Transmembrane</keyword>
<dbReference type="InterPro" id="IPR007110">
    <property type="entry name" value="Ig-like_dom"/>
</dbReference>
<dbReference type="Gene3D" id="2.60.40.10">
    <property type="entry name" value="Immunoglobulins"/>
    <property type="match status" value="1"/>
</dbReference>
<dbReference type="SUPFAM" id="SSF48726">
    <property type="entry name" value="Immunoglobulin"/>
    <property type="match status" value="1"/>
</dbReference>
<keyword evidence="1" id="KW-1133">Transmembrane helix</keyword>
<dbReference type="EMBL" id="HACG01028937">
    <property type="protein sequence ID" value="CEK75802.1"/>
    <property type="molecule type" value="Transcribed_RNA"/>
</dbReference>
<sequence length="224" mass="25452">MLVLMVTLLFMISAITGSEYGTKNWNQKLMYKATANLTCEDANFDPMRQQDANYHWLLPSGEVVGIVTQPSNDRYNFVNNGSTLLIKSIDKTDFGVYFCLVTTNSERLVYRSIKLGLNVDGPYFGDLWERYSPNLKMGFLASGVVFLIMSMFCYNLSQFQDRYDRPKKYQQSNNVDISLKTYYTEGNIGNSNSAFVPDLHESNDGDAPDTEIITDTVLEPKTKL</sequence>
<evidence type="ECO:0000313" key="4">
    <source>
        <dbReference type="EMBL" id="CEK75802.1"/>
    </source>
</evidence>
<gene>
    <name evidence="4" type="primary">ORF97096</name>
</gene>
<evidence type="ECO:0000256" key="2">
    <source>
        <dbReference type="SAM" id="SignalP"/>
    </source>
</evidence>
<feature type="domain" description="Ig-like" evidence="3">
    <location>
        <begin position="34"/>
        <end position="109"/>
    </location>
</feature>
<feature type="chain" id="PRO_5002127374" description="Ig-like domain-containing protein" evidence="2">
    <location>
        <begin position="18"/>
        <end position="224"/>
    </location>
</feature>
<proteinExistence type="predicted"/>
<evidence type="ECO:0000256" key="1">
    <source>
        <dbReference type="SAM" id="Phobius"/>
    </source>
</evidence>
<name>A0A0B7A588_9EUPU</name>
<accession>A0A0B7A588</accession>
<keyword evidence="2" id="KW-0732">Signal</keyword>
<dbReference type="CDD" id="cd00096">
    <property type="entry name" value="Ig"/>
    <property type="match status" value="1"/>
</dbReference>
<feature type="signal peptide" evidence="2">
    <location>
        <begin position="1"/>
        <end position="17"/>
    </location>
</feature>
<dbReference type="PROSITE" id="PS50835">
    <property type="entry name" value="IG_LIKE"/>
    <property type="match status" value="1"/>
</dbReference>
<reference evidence="4" key="1">
    <citation type="submission" date="2014-12" db="EMBL/GenBank/DDBJ databases">
        <title>Insight into the proteome of Arion vulgaris.</title>
        <authorList>
            <person name="Aradska J."/>
            <person name="Bulat T."/>
            <person name="Smidak R."/>
            <person name="Sarate P."/>
            <person name="Gangsoo J."/>
            <person name="Sialana F."/>
            <person name="Bilban M."/>
            <person name="Lubec G."/>
        </authorList>
    </citation>
    <scope>NUCLEOTIDE SEQUENCE</scope>
    <source>
        <tissue evidence="4">Skin</tissue>
    </source>
</reference>
<dbReference type="InterPro" id="IPR013783">
    <property type="entry name" value="Ig-like_fold"/>
</dbReference>